<gene>
    <name evidence="2" type="ORF">JYU34_006151</name>
</gene>
<proteinExistence type="predicted"/>
<feature type="region of interest" description="Disordered" evidence="1">
    <location>
        <begin position="243"/>
        <end position="272"/>
    </location>
</feature>
<reference evidence="2 3" key="1">
    <citation type="submission" date="2021-06" db="EMBL/GenBank/DDBJ databases">
        <title>A haploid diamondback moth (Plutella xylostella L.) genome assembly resolves 31 chromosomes and identifies a diamide resistance mutation.</title>
        <authorList>
            <person name="Ward C.M."/>
            <person name="Perry K.D."/>
            <person name="Baker G."/>
            <person name="Powis K."/>
            <person name="Heckel D.G."/>
            <person name="Baxter S.W."/>
        </authorList>
    </citation>
    <scope>NUCLEOTIDE SEQUENCE [LARGE SCALE GENOMIC DNA]</scope>
    <source>
        <strain evidence="2 3">LV</strain>
        <tissue evidence="2">Single pupa</tissue>
    </source>
</reference>
<feature type="compositionally biased region" description="Basic and acidic residues" evidence="1">
    <location>
        <begin position="261"/>
        <end position="272"/>
    </location>
</feature>
<protein>
    <submittedName>
        <fullName evidence="2">Uncharacterized protein</fullName>
    </submittedName>
</protein>
<dbReference type="EMBL" id="JAHIBW010000008">
    <property type="protein sequence ID" value="KAG7308889.1"/>
    <property type="molecule type" value="Genomic_DNA"/>
</dbReference>
<sequence>MQKSINVLTNKVSALEMKIDEQNALISNQSLSIKVLTGESTHITDTPKTAANLAAAATTQRPEDIAITTPKVTEDNRAATNSAPTIDPSARATPTTSAPKVGATKLTSAIPPNENDKLKKTTAEEDGDWQKVLSKRRKNRRSVTVGTGNADSELKTVEQIKYIQAWSFLPETTTENVMKFLNRIKSSKDYYVEKRNIKTTRHASFVIGIPECLFECFNSPTVWPPRVRFSDWFPARPRAAAVRGSAATPTTPVASANIGRDQTDTDKATTTK</sequence>
<dbReference type="Proteomes" id="UP000823941">
    <property type="component" value="Chromosome 8"/>
</dbReference>
<keyword evidence="3" id="KW-1185">Reference proteome</keyword>
<organism evidence="2 3">
    <name type="scientific">Plutella xylostella</name>
    <name type="common">Diamondback moth</name>
    <name type="synonym">Plutella maculipennis</name>
    <dbReference type="NCBI Taxonomy" id="51655"/>
    <lineage>
        <taxon>Eukaryota</taxon>
        <taxon>Metazoa</taxon>
        <taxon>Ecdysozoa</taxon>
        <taxon>Arthropoda</taxon>
        <taxon>Hexapoda</taxon>
        <taxon>Insecta</taxon>
        <taxon>Pterygota</taxon>
        <taxon>Neoptera</taxon>
        <taxon>Endopterygota</taxon>
        <taxon>Lepidoptera</taxon>
        <taxon>Glossata</taxon>
        <taxon>Ditrysia</taxon>
        <taxon>Yponomeutoidea</taxon>
        <taxon>Plutellidae</taxon>
        <taxon>Plutella</taxon>
    </lineage>
</organism>
<evidence type="ECO:0000256" key="1">
    <source>
        <dbReference type="SAM" id="MobiDB-lite"/>
    </source>
</evidence>
<feature type="compositionally biased region" description="Basic and acidic residues" evidence="1">
    <location>
        <begin position="114"/>
        <end position="123"/>
    </location>
</feature>
<evidence type="ECO:0000313" key="2">
    <source>
        <dbReference type="EMBL" id="KAG7308889.1"/>
    </source>
</evidence>
<evidence type="ECO:0000313" key="3">
    <source>
        <dbReference type="Proteomes" id="UP000823941"/>
    </source>
</evidence>
<name>A0ABQ7QV12_PLUXY</name>
<accession>A0ABQ7QV12</accession>
<comment type="caution">
    <text evidence="2">The sequence shown here is derived from an EMBL/GenBank/DDBJ whole genome shotgun (WGS) entry which is preliminary data.</text>
</comment>
<feature type="compositionally biased region" description="Low complexity" evidence="1">
    <location>
        <begin position="245"/>
        <end position="256"/>
    </location>
</feature>
<feature type="region of interest" description="Disordered" evidence="1">
    <location>
        <begin position="75"/>
        <end position="129"/>
    </location>
</feature>